<feature type="compositionally biased region" description="Basic and acidic residues" evidence="1">
    <location>
        <begin position="815"/>
        <end position="825"/>
    </location>
</feature>
<comment type="caution">
    <text evidence="3">The sequence shown here is derived from an EMBL/GenBank/DDBJ whole genome shotgun (WGS) entry which is preliminary data.</text>
</comment>
<dbReference type="EMBL" id="CATQJA010002609">
    <property type="protein sequence ID" value="CAJ0572914.1"/>
    <property type="molecule type" value="Genomic_DNA"/>
</dbReference>
<feature type="signal peptide" evidence="2">
    <location>
        <begin position="1"/>
        <end position="18"/>
    </location>
</feature>
<dbReference type="Proteomes" id="UP001177023">
    <property type="component" value="Unassembled WGS sequence"/>
</dbReference>
<organism evidence="3 4">
    <name type="scientific">Mesorhabditis spiculigera</name>
    <dbReference type="NCBI Taxonomy" id="96644"/>
    <lineage>
        <taxon>Eukaryota</taxon>
        <taxon>Metazoa</taxon>
        <taxon>Ecdysozoa</taxon>
        <taxon>Nematoda</taxon>
        <taxon>Chromadorea</taxon>
        <taxon>Rhabditida</taxon>
        <taxon>Rhabditina</taxon>
        <taxon>Rhabditomorpha</taxon>
        <taxon>Rhabditoidea</taxon>
        <taxon>Rhabditidae</taxon>
        <taxon>Mesorhabditinae</taxon>
        <taxon>Mesorhabditis</taxon>
    </lineage>
</organism>
<dbReference type="Gene3D" id="2.10.220.10">
    <property type="entry name" value="Hormone Receptor, Insulin-like Growth Factor Receptor 1, Chain A, domain 2"/>
    <property type="match status" value="2"/>
</dbReference>
<dbReference type="PANTHER" id="PTHR15332:SF175">
    <property type="entry name" value="PROPROTEIN CONVERTASE SUBTILISIN_KEXIN TYPE 5-LIKE"/>
    <property type="match status" value="1"/>
</dbReference>
<feature type="compositionally biased region" description="Basic and acidic residues" evidence="1">
    <location>
        <begin position="927"/>
        <end position="940"/>
    </location>
</feature>
<name>A0AA36CR17_9BILA</name>
<dbReference type="CDD" id="cd00064">
    <property type="entry name" value="FU"/>
    <property type="match status" value="1"/>
</dbReference>
<dbReference type="AlphaFoldDB" id="A0AA36CR17"/>
<accession>A0AA36CR17</accession>
<dbReference type="InterPro" id="IPR006212">
    <property type="entry name" value="Furin_repeat"/>
</dbReference>
<evidence type="ECO:0000256" key="2">
    <source>
        <dbReference type="SAM" id="SignalP"/>
    </source>
</evidence>
<keyword evidence="4" id="KW-1185">Reference proteome</keyword>
<feature type="compositionally biased region" description="Basic and acidic residues" evidence="1">
    <location>
        <begin position="906"/>
        <end position="921"/>
    </location>
</feature>
<protein>
    <submittedName>
        <fullName evidence="3">Uncharacterized protein</fullName>
    </submittedName>
</protein>
<evidence type="ECO:0000256" key="1">
    <source>
        <dbReference type="SAM" id="MobiDB-lite"/>
    </source>
</evidence>
<reference evidence="3" key="1">
    <citation type="submission" date="2023-06" db="EMBL/GenBank/DDBJ databases">
        <authorList>
            <person name="Delattre M."/>
        </authorList>
    </citation>
    <scope>NUCLEOTIDE SEQUENCE</scope>
    <source>
        <strain evidence="3">AF72</strain>
    </source>
</reference>
<proteinExistence type="predicted"/>
<dbReference type="InterPro" id="IPR009030">
    <property type="entry name" value="Growth_fac_rcpt_cys_sf"/>
</dbReference>
<feature type="non-terminal residue" evidence="3">
    <location>
        <position position="962"/>
    </location>
</feature>
<evidence type="ECO:0000313" key="3">
    <source>
        <dbReference type="EMBL" id="CAJ0572914.1"/>
    </source>
</evidence>
<feature type="compositionally biased region" description="Polar residues" evidence="1">
    <location>
        <begin position="884"/>
        <end position="894"/>
    </location>
</feature>
<dbReference type="SUPFAM" id="SSF57184">
    <property type="entry name" value="Growth factor receptor domain"/>
    <property type="match status" value="3"/>
</dbReference>
<evidence type="ECO:0000313" key="4">
    <source>
        <dbReference type="Proteomes" id="UP001177023"/>
    </source>
</evidence>
<feature type="compositionally biased region" description="Low complexity" evidence="1">
    <location>
        <begin position="943"/>
        <end position="953"/>
    </location>
</feature>
<keyword evidence="2" id="KW-0732">Signal</keyword>
<sequence>MRHGFLLLLLIFIKRTNAIGGLTISGWDTQCAHHLCEFPRNYAGILYTQLNCDTSFEVNYRFANFSHVIHKVSVTETIGELEVLAEGKNRTGHRYDNLRCYDPMAQFMKWQNPTNYSVDFEWNNTNCMTYSENWGCIECPVGYVMDENQTMKDPGRFGGSYAGCRPIDLEWAGYDLIPKTFDDAAALALPPLGHWYCPDGKYRHPEYGTCEYSCLPNCRMCRNKQQLLSAGRPVLRVQHEDGGLRALQRGDRQMRDVHVGLAASPVLRGMTCFEPCIRGTYFDAMLNRCEQCPSWCTACRGATDCDECAPGLYHYLNDRVLECRSLCPETHYPISSYPMYCKPCHDWCDWCYGPTNHHCYKCRFYGVIELDSAVPYCVAYDFHDTFPIKPGKGQQQPGLKRRLLAGESFNMTEFWEVYVPAMFDAADWEKNARAIMNNLLLGMITSRWGANRTIFGFTAPALSNPGPNGGIDNIFSRFFEDREAVDTWFQTNTGNTTRRKVDTWAPFCKSEDCLANCNRTQSTVFDNRLKESTQVNLQYDSIELKYGSSTKRYHPGTLVNHPLNFSYREELEQPSLMRLQCLAKVDENRQQNCYFDFQFLGADGYCLPCHRECIGCVGYAGNQCKNCRHFRDQEGYCIKTCPDDHIPVEMMPGMWFCNLREPRQPLGRDEITFNQIYMNNIRPAVWAGWMLFLLYVFNQSAAMFIALRCSGADNAEIVPWCKERQIRSDAIQEMRKLMLARRSQSKTAGLGVHARAFMRVSRERSMVDVCTIRRNPLKAGGLIIRKNINRKDLVRPTTKELVLPPTLSEAGTQESIRENPPEQSKRQKSQKGSAKSFKEVLFSPPEHSLDDTGALSPPPQPVKPPQPTEKRVSERWPSVDPRPTQKTTLQTPMSPMTAADAMVLLGDKKTVSRQRTLEKSKRQSTGDGERKLKTPNDTKSRAQGKSGRSTQQSRRSERRKPQ</sequence>
<gene>
    <name evidence="3" type="ORF">MSPICULIGERA_LOCUS11288</name>
</gene>
<dbReference type="PANTHER" id="PTHR15332">
    <property type="entry name" value="PROPROTEIN CONVERTASE SUBTILISIN_KEXIN TYPE 5-LIKE"/>
    <property type="match status" value="1"/>
</dbReference>
<dbReference type="SMART" id="SM00261">
    <property type="entry name" value="FU"/>
    <property type="match status" value="3"/>
</dbReference>
<feature type="compositionally biased region" description="Pro residues" evidence="1">
    <location>
        <begin position="856"/>
        <end position="867"/>
    </location>
</feature>
<feature type="region of interest" description="Disordered" evidence="1">
    <location>
        <begin position="799"/>
        <end position="962"/>
    </location>
</feature>
<feature type="chain" id="PRO_5041368823" evidence="2">
    <location>
        <begin position="19"/>
        <end position="962"/>
    </location>
</feature>